<reference evidence="2" key="1">
    <citation type="journal article" date="2014" name="Genome Biol. Evol.">
        <title>Pangenome evidence for extensive interdomain horizontal transfer affecting lineage core and shell genes in uncultured planktonic thaumarchaeota and euryarchaeota.</title>
        <authorList>
            <person name="Deschamps P."/>
            <person name="Zivanovic Y."/>
            <person name="Moreira D."/>
            <person name="Rodriguez-Valera F."/>
            <person name="Lopez-Garcia P."/>
        </authorList>
    </citation>
    <scope>NUCLEOTIDE SEQUENCE</scope>
</reference>
<dbReference type="Gene3D" id="1.10.443.10">
    <property type="entry name" value="Intergrase catalytic core"/>
    <property type="match status" value="1"/>
</dbReference>
<evidence type="ECO:0000256" key="1">
    <source>
        <dbReference type="ARBA" id="ARBA00023172"/>
    </source>
</evidence>
<sequence>MARGSPLTSENYFRKFRGFCNQNNIQPDDLIKKDVKAIQNILDDHVSKMEKERKSPGYIASVIKSVKSWLAHNDIKLNRKIKVSKANSTPTIEDEKIPSQDELKNILNQSTVRGRASISLMSQSGLRPQVLGDGTDGLRIKDLPELQVKNGKYSFSKTPAMINVRADLSKTSSKYLTFLNSEGCEYVLGHIQDRINLGEELGPDSPIIGYGKAGQNNNFKESNSIFLTQKTTMKEIKKAITKAGFDLRPYVLRAYFASMLNIAEHKQLITHSNAQFFMGHKGEMLARYTTNKGRLPEDMVDGMREEYQKSENLLMTTARTNDSTISSEMEIERRLLQKLISGFGGDYEVIIKNAEVEKKSKLTTEEEIEVLTAQLPIVPGFKKSTKTIRKSVTPDVIDSYYSDGWEYEGPINGERTSIKKEVPSYYVEEMKDSV</sequence>
<name>A0A075G5G2_9ARCH</name>
<dbReference type="GO" id="GO:0003677">
    <property type="term" value="F:DNA binding"/>
    <property type="evidence" value="ECO:0007669"/>
    <property type="project" value="InterPro"/>
</dbReference>
<dbReference type="SUPFAM" id="SSF56349">
    <property type="entry name" value="DNA breaking-rejoining enzymes"/>
    <property type="match status" value="1"/>
</dbReference>
<proteinExistence type="predicted"/>
<protein>
    <submittedName>
        <fullName evidence="2">Integrase/recombinase family protein</fullName>
    </submittedName>
</protein>
<dbReference type="GO" id="GO:0006310">
    <property type="term" value="P:DNA recombination"/>
    <property type="evidence" value="ECO:0007669"/>
    <property type="project" value="UniProtKB-KW"/>
</dbReference>
<dbReference type="InterPro" id="IPR011010">
    <property type="entry name" value="DNA_brk_join_enz"/>
</dbReference>
<keyword evidence="1" id="KW-0233">DNA recombination</keyword>
<dbReference type="AlphaFoldDB" id="A0A075G5G2"/>
<dbReference type="EMBL" id="KF900541">
    <property type="protein sequence ID" value="AIE98669.1"/>
    <property type="molecule type" value="Genomic_DNA"/>
</dbReference>
<organism evidence="2">
    <name type="scientific">uncultured marine thaumarchaeote KM3_06_C02</name>
    <dbReference type="NCBI Taxonomy" id="1455976"/>
    <lineage>
        <taxon>Archaea</taxon>
        <taxon>Nitrososphaerota</taxon>
        <taxon>environmental samples</taxon>
    </lineage>
</organism>
<dbReference type="GO" id="GO:0015074">
    <property type="term" value="P:DNA integration"/>
    <property type="evidence" value="ECO:0007669"/>
    <property type="project" value="InterPro"/>
</dbReference>
<accession>A0A075G5G2</accession>
<evidence type="ECO:0000313" key="2">
    <source>
        <dbReference type="EMBL" id="AIE98669.1"/>
    </source>
</evidence>
<dbReference type="InterPro" id="IPR013762">
    <property type="entry name" value="Integrase-like_cat_sf"/>
</dbReference>